<sequence>MRRNLRVLPFLLRHSQTYFASATQPIKLPLHFPSAPPSNFSVLYPPPTNNYIPRLAAVYASFTSSSTAGNEEDAFGGDENHDSDSESDEDIAAHRTVGKSGSSGDLKVLLDILQTLDPQEKSKRLDYSGVNLTRALAANVLAGARNNWEAAFTFFVWAGKQPGYSHSLREYHAMIAILGKFRKFDTAWAVIDGMKSLSLVTPQTLLIIIRKYAAVHDVGRAINSFYAHKRFGFKVGVEEFQGLLSALCRYKNVKDAEHLLFCNESIFPLCTKSFNIVLNGWCNVLGSLKEGKRIWKEMERRGVRHDVHSYSSIISCLSKLNRMGVVLKLYEKMKALGIQPDRKVYNAVIHALAKGKLVNEARGLMKTMEENGINPNSITYNSIIMPLCKYRMLEEARELFNEMTNRGLLPTVRTYQGFIRALRTGDEVFDLLDKMREAGCVPDHDTYIMLIKKFCHGRQLDLVFRVWAEMGNNGLDPNRSSYVVLIHGLFLNGKLDEANKYYLEMKEKEFLPEPEIDAMLRTWVEGKTGENLQKNGSKDDRPSFSRFGDKAGIKSKKNHRESHFLKQPESRSVTREKGYSFWGH</sequence>
<keyword evidence="6" id="KW-1185">Reference proteome</keyword>
<feature type="repeat" description="PPR" evidence="3">
    <location>
        <begin position="478"/>
        <end position="512"/>
    </location>
</feature>
<dbReference type="Gene3D" id="1.25.40.10">
    <property type="entry name" value="Tetratricopeptide repeat domain"/>
    <property type="match status" value="3"/>
</dbReference>
<dbReference type="AlphaFoldDB" id="A0A5A7QBD6"/>
<comment type="caution">
    <text evidence="5">The sequence shown here is derived from an EMBL/GenBank/DDBJ whole genome shotgun (WGS) entry which is preliminary data.</text>
</comment>
<dbReference type="InterPro" id="IPR002885">
    <property type="entry name" value="PPR_rpt"/>
</dbReference>
<feature type="repeat" description="PPR" evidence="3">
    <location>
        <begin position="306"/>
        <end position="340"/>
    </location>
</feature>
<feature type="compositionally biased region" description="Basic and acidic residues" evidence="4">
    <location>
        <begin position="536"/>
        <end position="552"/>
    </location>
</feature>
<feature type="region of interest" description="Disordered" evidence="4">
    <location>
        <begin position="69"/>
        <end position="102"/>
    </location>
</feature>
<dbReference type="Pfam" id="PF13041">
    <property type="entry name" value="PPR_2"/>
    <property type="match status" value="2"/>
</dbReference>
<evidence type="ECO:0000256" key="2">
    <source>
        <dbReference type="ARBA" id="ARBA00022737"/>
    </source>
</evidence>
<dbReference type="InterPro" id="IPR050667">
    <property type="entry name" value="PPR-containing_protein"/>
</dbReference>
<reference evidence="6" key="1">
    <citation type="journal article" date="2019" name="Curr. Biol.">
        <title>Genome Sequence of Striga asiatica Provides Insight into the Evolution of Plant Parasitism.</title>
        <authorList>
            <person name="Yoshida S."/>
            <person name="Kim S."/>
            <person name="Wafula E.K."/>
            <person name="Tanskanen J."/>
            <person name="Kim Y.M."/>
            <person name="Honaas L."/>
            <person name="Yang Z."/>
            <person name="Spallek T."/>
            <person name="Conn C.E."/>
            <person name="Ichihashi Y."/>
            <person name="Cheong K."/>
            <person name="Cui S."/>
            <person name="Der J.P."/>
            <person name="Gundlach H."/>
            <person name="Jiao Y."/>
            <person name="Hori C."/>
            <person name="Ishida J.K."/>
            <person name="Kasahara H."/>
            <person name="Kiba T."/>
            <person name="Kim M.S."/>
            <person name="Koo N."/>
            <person name="Laohavisit A."/>
            <person name="Lee Y.H."/>
            <person name="Lumba S."/>
            <person name="McCourt P."/>
            <person name="Mortimer J.C."/>
            <person name="Mutuku J.M."/>
            <person name="Nomura T."/>
            <person name="Sasaki-Sekimoto Y."/>
            <person name="Seto Y."/>
            <person name="Wang Y."/>
            <person name="Wakatake T."/>
            <person name="Sakakibara H."/>
            <person name="Demura T."/>
            <person name="Yamaguchi S."/>
            <person name="Yoneyama K."/>
            <person name="Manabe R.I."/>
            <person name="Nelson D.C."/>
            <person name="Schulman A.H."/>
            <person name="Timko M.P."/>
            <person name="dePamphilis C.W."/>
            <person name="Choi D."/>
            <person name="Shirasu K."/>
        </authorList>
    </citation>
    <scope>NUCLEOTIDE SEQUENCE [LARGE SCALE GENOMIC DNA]</scope>
    <source>
        <strain evidence="6">cv. UVA1</strain>
    </source>
</reference>
<protein>
    <submittedName>
        <fullName evidence="5">Pentatricopeptide repeat-containing protein</fullName>
    </submittedName>
</protein>
<evidence type="ECO:0000313" key="6">
    <source>
        <dbReference type="Proteomes" id="UP000325081"/>
    </source>
</evidence>
<evidence type="ECO:0000256" key="1">
    <source>
        <dbReference type="ARBA" id="ARBA00007626"/>
    </source>
</evidence>
<feature type="compositionally biased region" description="Basic and acidic residues" evidence="4">
    <location>
        <begin position="561"/>
        <end position="578"/>
    </location>
</feature>
<feature type="repeat" description="PPR" evidence="3">
    <location>
        <begin position="270"/>
        <end position="305"/>
    </location>
</feature>
<feature type="repeat" description="PPR" evidence="3">
    <location>
        <begin position="341"/>
        <end position="375"/>
    </location>
</feature>
<dbReference type="InterPro" id="IPR011990">
    <property type="entry name" value="TPR-like_helical_dom_sf"/>
</dbReference>
<dbReference type="Pfam" id="PF01535">
    <property type="entry name" value="PPR"/>
    <property type="match status" value="4"/>
</dbReference>
<keyword evidence="2" id="KW-0677">Repeat</keyword>
<proteinExistence type="inferred from homology"/>
<comment type="similarity">
    <text evidence="1">Belongs to the PPR family. P subfamily.</text>
</comment>
<accession>A0A5A7QBD6</accession>
<dbReference type="Proteomes" id="UP000325081">
    <property type="component" value="Unassembled WGS sequence"/>
</dbReference>
<dbReference type="PANTHER" id="PTHR47939:SF5">
    <property type="entry name" value="PENTACOTRIPEPTIDE-REPEAT REGION OF PRORP DOMAIN-CONTAINING PROTEIN"/>
    <property type="match status" value="1"/>
</dbReference>
<dbReference type="NCBIfam" id="TIGR00756">
    <property type="entry name" value="PPR"/>
    <property type="match status" value="5"/>
</dbReference>
<dbReference type="OrthoDB" id="185373at2759"/>
<dbReference type="PANTHER" id="PTHR47939">
    <property type="entry name" value="MEMBRANE-ASSOCIATED SALT-INDUCIBLE PROTEIN-LIKE"/>
    <property type="match status" value="1"/>
</dbReference>
<evidence type="ECO:0000256" key="3">
    <source>
        <dbReference type="PROSITE-ProRule" id="PRU00708"/>
    </source>
</evidence>
<name>A0A5A7QBD6_STRAF</name>
<feature type="repeat" description="PPR" evidence="3">
    <location>
        <begin position="443"/>
        <end position="477"/>
    </location>
</feature>
<feature type="repeat" description="PPR" evidence="3">
    <location>
        <begin position="376"/>
        <end position="410"/>
    </location>
</feature>
<dbReference type="PROSITE" id="PS51375">
    <property type="entry name" value="PPR"/>
    <property type="match status" value="6"/>
</dbReference>
<feature type="region of interest" description="Disordered" evidence="4">
    <location>
        <begin position="530"/>
        <end position="584"/>
    </location>
</feature>
<organism evidence="5 6">
    <name type="scientific">Striga asiatica</name>
    <name type="common">Asiatic witchweed</name>
    <name type="synonym">Buchnera asiatica</name>
    <dbReference type="NCBI Taxonomy" id="4170"/>
    <lineage>
        <taxon>Eukaryota</taxon>
        <taxon>Viridiplantae</taxon>
        <taxon>Streptophyta</taxon>
        <taxon>Embryophyta</taxon>
        <taxon>Tracheophyta</taxon>
        <taxon>Spermatophyta</taxon>
        <taxon>Magnoliopsida</taxon>
        <taxon>eudicotyledons</taxon>
        <taxon>Gunneridae</taxon>
        <taxon>Pentapetalae</taxon>
        <taxon>asterids</taxon>
        <taxon>lamiids</taxon>
        <taxon>Lamiales</taxon>
        <taxon>Orobanchaceae</taxon>
        <taxon>Buchnereae</taxon>
        <taxon>Striga</taxon>
    </lineage>
</organism>
<dbReference type="EMBL" id="BKCP01006404">
    <property type="protein sequence ID" value="GER42585.1"/>
    <property type="molecule type" value="Genomic_DNA"/>
</dbReference>
<evidence type="ECO:0000256" key="4">
    <source>
        <dbReference type="SAM" id="MobiDB-lite"/>
    </source>
</evidence>
<gene>
    <name evidence="5" type="ORF">STAS_19381</name>
</gene>
<evidence type="ECO:0000313" key="5">
    <source>
        <dbReference type="EMBL" id="GER42585.1"/>
    </source>
</evidence>